<dbReference type="AlphaFoldDB" id="A0A7Y9XM93"/>
<dbReference type="CDD" id="cd01822">
    <property type="entry name" value="Lysophospholipase_L1_like"/>
    <property type="match status" value="1"/>
</dbReference>
<reference evidence="2 3" key="1">
    <citation type="submission" date="2020-07" db="EMBL/GenBank/DDBJ databases">
        <title>Genomic analyses of the natural microbiome of Caenorhabditis elegans.</title>
        <authorList>
            <person name="Samuel B."/>
        </authorList>
    </citation>
    <scope>NUCLEOTIDE SEQUENCE [LARGE SCALE GENOMIC DNA]</scope>
    <source>
        <strain evidence="2 3">BIGb0408</strain>
    </source>
</reference>
<dbReference type="PANTHER" id="PTHR30383:SF24">
    <property type="entry name" value="THIOESTERASE 1_PROTEASE 1_LYSOPHOSPHOLIPASE L1"/>
    <property type="match status" value="1"/>
</dbReference>
<evidence type="ECO:0000313" key="3">
    <source>
        <dbReference type="Proteomes" id="UP000578688"/>
    </source>
</evidence>
<dbReference type="EC" id="3.1.2.-" evidence="2"/>
<evidence type="ECO:0000259" key="1">
    <source>
        <dbReference type="Pfam" id="PF13472"/>
    </source>
</evidence>
<keyword evidence="3" id="KW-1185">Reference proteome</keyword>
<gene>
    <name evidence="2" type="ORF">FHR27_001137</name>
</gene>
<dbReference type="GO" id="GO:0004622">
    <property type="term" value="F:phosphatidylcholine lysophospholipase activity"/>
    <property type="evidence" value="ECO:0007669"/>
    <property type="project" value="UniProtKB-EC"/>
</dbReference>
<dbReference type="Proteomes" id="UP000578688">
    <property type="component" value="Unassembled WGS sequence"/>
</dbReference>
<keyword evidence="2" id="KW-0378">Hydrolase</keyword>
<accession>A0A7Y9XM93</accession>
<dbReference type="InterPro" id="IPR036514">
    <property type="entry name" value="SGNH_hydro_sf"/>
</dbReference>
<dbReference type="SUPFAM" id="SSF52266">
    <property type="entry name" value="SGNH hydrolase"/>
    <property type="match status" value="1"/>
</dbReference>
<protein>
    <submittedName>
        <fullName evidence="2">Acyl-CoA thioesterase-1</fullName>
        <ecNumber evidence="2">3.1.1.5</ecNumber>
        <ecNumber evidence="2">3.1.2.-</ecNumber>
    </submittedName>
</protein>
<dbReference type="InterPro" id="IPR051532">
    <property type="entry name" value="Ester_Hydrolysis_Enzymes"/>
</dbReference>
<organism evidence="2 3">
    <name type="scientific">Phytopseudomonas flavescens</name>
    <dbReference type="NCBI Taxonomy" id="29435"/>
    <lineage>
        <taxon>Bacteria</taxon>
        <taxon>Pseudomonadati</taxon>
        <taxon>Pseudomonadota</taxon>
        <taxon>Gammaproteobacteria</taxon>
        <taxon>Pseudomonadales</taxon>
        <taxon>Pseudomonadaceae</taxon>
        <taxon>Phytopseudomonas</taxon>
    </lineage>
</organism>
<dbReference type="EMBL" id="JACBYV010000001">
    <property type="protein sequence ID" value="NYH72527.1"/>
    <property type="molecule type" value="Genomic_DNA"/>
</dbReference>
<dbReference type="EC" id="3.1.1.5" evidence="2"/>
<feature type="domain" description="SGNH hydrolase-type esterase" evidence="1">
    <location>
        <begin position="57"/>
        <end position="214"/>
    </location>
</feature>
<dbReference type="Gene3D" id="3.40.50.1110">
    <property type="entry name" value="SGNH hydrolase"/>
    <property type="match status" value="1"/>
</dbReference>
<dbReference type="Pfam" id="PF13472">
    <property type="entry name" value="Lipase_GDSL_2"/>
    <property type="match status" value="1"/>
</dbReference>
<evidence type="ECO:0000313" key="2">
    <source>
        <dbReference type="EMBL" id="NYH72527.1"/>
    </source>
</evidence>
<proteinExistence type="predicted"/>
<name>A0A7Y9XM93_9GAMM</name>
<dbReference type="PANTHER" id="PTHR30383">
    <property type="entry name" value="THIOESTERASE 1/PROTEASE 1/LYSOPHOSPHOLIPASE L1"/>
    <property type="match status" value="1"/>
</dbReference>
<comment type="caution">
    <text evidence="2">The sequence shown here is derived from an EMBL/GenBank/DDBJ whole genome shotgun (WGS) entry which is preliminary data.</text>
</comment>
<sequence>MVNSPSALETTLLRFRADRMLELMRNPMRAIWKGTVLGLLLLGQIAVQMAQAGTVLVVGDSISAAFGMDTRQGWVHLLDERLQSEGFEHRLVNASISGDTSAGGAARLPALLAEHKPGLVVVELGGNDGLRGLPPSQLQQNLASMIDASREAGAKVLLLGMRIPPNYGERYTSAFAKVYDDLAAEKDVPLVPFLLEGVGGVDTLMQDDGVHPAVEAQPMLLENVWPTLKPLL</sequence>
<dbReference type="InterPro" id="IPR013830">
    <property type="entry name" value="SGNH_hydro"/>
</dbReference>